<dbReference type="RefSeq" id="WP_014778541.1">
    <property type="nucleotide sequence ID" value="NC_018012.1"/>
</dbReference>
<evidence type="ECO:0000259" key="2">
    <source>
        <dbReference type="Pfam" id="PF14341"/>
    </source>
</evidence>
<dbReference type="InterPro" id="IPR025205">
    <property type="entry name" value="PilX/PilW_C"/>
</dbReference>
<dbReference type="EMBL" id="CP003154">
    <property type="protein sequence ID" value="AFL74091.1"/>
    <property type="molecule type" value="Genomic_DNA"/>
</dbReference>
<gene>
    <name evidence="3" type="ordered locus">Thivi_2140</name>
</gene>
<evidence type="ECO:0000313" key="3">
    <source>
        <dbReference type="EMBL" id="AFL74091.1"/>
    </source>
</evidence>
<proteinExistence type="predicted"/>
<dbReference type="Proteomes" id="UP000006062">
    <property type="component" value="Chromosome"/>
</dbReference>
<keyword evidence="4" id="KW-1185">Reference proteome</keyword>
<feature type="domain" description="Type 4 fimbrial biogenesis protein PilX N-terminal" evidence="2">
    <location>
        <begin position="12"/>
        <end position="61"/>
    </location>
</feature>
<dbReference type="Pfam" id="PF13681">
    <property type="entry name" value="PilX"/>
    <property type="match status" value="1"/>
</dbReference>
<dbReference type="eggNOG" id="COG4726">
    <property type="taxonomic scope" value="Bacteria"/>
</dbReference>
<dbReference type="KEGG" id="tvi:Thivi_2140"/>
<name>I3YAS3_THIV6</name>
<dbReference type="AlphaFoldDB" id="I3YAS3"/>
<feature type="domain" description="PilX/PilW C-terminal" evidence="1">
    <location>
        <begin position="101"/>
        <end position="192"/>
    </location>
</feature>
<dbReference type="STRING" id="765911.Thivi_2140"/>
<protein>
    <submittedName>
        <fullName evidence="3">Tfp pilus assembly protein PilX</fullName>
    </submittedName>
</protein>
<evidence type="ECO:0000259" key="1">
    <source>
        <dbReference type="Pfam" id="PF13681"/>
    </source>
</evidence>
<sequence>MKKTGSRARQEGAALIVALILLVVITLLSLSGVHTVSLEERMTANTFDRGLAFQSAEAALKDGEAAALAQSDAIPPNSGFPGSGVYNDADSTCGSSTCNANGLCAQPDKDCTARWLDSSVTNWMNASGTGLTTLQQAVAAQYLVEFLGGNFPCDVDNPTSGAQNCYRYRVTARSHNPASSNRAMVILQTIYAAD</sequence>
<organism evidence="3 4">
    <name type="scientific">Thiocystis violascens (strain ATCC 17096 / DSM 198 / 6111)</name>
    <name type="common">Chromatium violascens</name>
    <dbReference type="NCBI Taxonomy" id="765911"/>
    <lineage>
        <taxon>Bacteria</taxon>
        <taxon>Pseudomonadati</taxon>
        <taxon>Pseudomonadota</taxon>
        <taxon>Gammaproteobacteria</taxon>
        <taxon>Chromatiales</taxon>
        <taxon>Chromatiaceae</taxon>
        <taxon>Thiocystis</taxon>
    </lineage>
</organism>
<reference evidence="3 4" key="1">
    <citation type="submission" date="2012-06" db="EMBL/GenBank/DDBJ databases">
        <title>Complete sequence of Thiocystis violascens DSM 198.</title>
        <authorList>
            <consortium name="US DOE Joint Genome Institute"/>
            <person name="Lucas S."/>
            <person name="Han J."/>
            <person name="Lapidus A."/>
            <person name="Cheng J.-F."/>
            <person name="Goodwin L."/>
            <person name="Pitluck S."/>
            <person name="Peters L."/>
            <person name="Ovchinnikova G."/>
            <person name="Teshima H."/>
            <person name="Detter J.C."/>
            <person name="Han C."/>
            <person name="Tapia R."/>
            <person name="Land M."/>
            <person name="Hauser L."/>
            <person name="Kyrpides N."/>
            <person name="Ivanova N."/>
            <person name="Pagani I."/>
            <person name="Vogl K."/>
            <person name="Liu Z."/>
            <person name="Frigaard N.-U."/>
            <person name="Bryant D."/>
            <person name="Woyke T."/>
        </authorList>
    </citation>
    <scope>NUCLEOTIDE SEQUENCE [LARGE SCALE GENOMIC DNA]</scope>
    <source>
        <strain evidence="4">ATCC 17096 / DSM 198 / 6111</strain>
    </source>
</reference>
<dbReference type="Pfam" id="PF14341">
    <property type="entry name" value="PilX_N"/>
    <property type="match status" value="1"/>
</dbReference>
<dbReference type="InterPro" id="IPR025746">
    <property type="entry name" value="PilX_N_dom"/>
</dbReference>
<accession>I3YAS3</accession>
<dbReference type="HOGENOM" id="CLU_103317_3_0_6"/>
<evidence type="ECO:0000313" key="4">
    <source>
        <dbReference type="Proteomes" id="UP000006062"/>
    </source>
</evidence>
<dbReference type="OrthoDB" id="5298746at2"/>